<accession>A0A0L6CIW4</accession>
<dbReference type="SUPFAM" id="SSF55486">
    <property type="entry name" value="Metalloproteases ('zincins'), catalytic domain"/>
    <property type="match status" value="1"/>
</dbReference>
<dbReference type="InterPro" id="IPR010428">
    <property type="entry name" value="Zincin_1"/>
</dbReference>
<feature type="region of interest" description="Disordered" evidence="1">
    <location>
        <begin position="1"/>
        <end position="39"/>
    </location>
</feature>
<keyword evidence="3" id="KW-1185">Reference proteome</keyword>
<sequence>MHPSASSSTRDGGRRPATPRRRDRHGRGARGPIAWPPVPSMVAPATRFDELVLDAAERVEHRLGRPLDQVELAVEDVPPSDPASWEESVPLGRLFPAEHRSPARVVVYRRPVESRAESARDLAELVDHVVTEQIAGLLGIAPEDLED</sequence>
<feature type="compositionally biased region" description="Basic residues" evidence="1">
    <location>
        <begin position="17"/>
        <end position="28"/>
    </location>
</feature>
<comment type="caution">
    <text evidence="2">The sequence shown here is derived from an EMBL/GenBank/DDBJ whole genome shotgun (WGS) entry which is preliminary data.</text>
</comment>
<dbReference type="AlphaFoldDB" id="A0A0L6CIW4"/>
<dbReference type="PATRIC" id="fig|1631356.3.peg.2394"/>
<proteinExistence type="predicted"/>
<dbReference type="InterPro" id="IPR038555">
    <property type="entry name" value="Zincin_1_sf"/>
</dbReference>
<dbReference type="Proteomes" id="UP000037397">
    <property type="component" value="Unassembled WGS sequence"/>
</dbReference>
<dbReference type="Pfam" id="PF06262">
    <property type="entry name" value="Zincin_1"/>
    <property type="match status" value="1"/>
</dbReference>
<gene>
    <name evidence="2" type="ORF">VV01_12230</name>
</gene>
<organism evidence="2 3">
    <name type="scientific">Luteipulveratus halotolerans</name>
    <dbReference type="NCBI Taxonomy" id="1631356"/>
    <lineage>
        <taxon>Bacteria</taxon>
        <taxon>Bacillati</taxon>
        <taxon>Actinomycetota</taxon>
        <taxon>Actinomycetes</taxon>
        <taxon>Micrococcales</taxon>
        <taxon>Dermacoccaceae</taxon>
        <taxon>Luteipulveratus</taxon>
    </lineage>
</organism>
<dbReference type="CDD" id="cd12954">
    <property type="entry name" value="MMP_TTHA0227_like_1"/>
    <property type="match status" value="1"/>
</dbReference>
<name>A0A0L6CIW4_9MICO</name>
<dbReference type="EMBL" id="LAIR01000002">
    <property type="protein sequence ID" value="KNX37741.1"/>
    <property type="molecule type" value="Genomic_DNA"/>
</dbReference>
<evidence type="ECO:0000313" key="2">
    <source>
        <dbReference type="EMBL" id="KNX37741.1"/>
    </source>
</evidence>
<evidence type="ECO:0000256" key="1">
    <source>
        <dbReference type="SAM" id="MobiDB-lite"/>
    </source>
</evidence>
<dbReference type="Gene3D" id="3.30.2010.20">
    <property type="match status" value="1"/>
</dbReference>
<dbReference type="RefSeq" id="WP_050670129.1">
    <property type="nucleotide sequence ID" value="NZ_LAIR01000002.1"/>
</dbReference>
<evidence type="ECO:0000313" key="3">
    <source>
        <dbReference type="Proteomes" id="UP000037397"/>
    </source>
</evidence>
<protein>
    <submittedName>
        <fullName evidence="2">Peptidase</fullName>
    </submittedName>
</protein>
<reference evidence="3" key="1">
    <citation type="submission" date="2015-03" db="EMBL/GenBank/DDBJ databases">
        <title>Luteipulveratus halotolerans sp. nov., a novel actinobacterium (Dermacoccaceae) from Sarawak, Malaysia.</title>
        <authorList>
            <person name="Juboi H."/>
            <person name="Basik A."/>
            <person name="Shamsul S.S."/>
            <person name="Arnold P."/>
            <person name="Schmitt E.K."/>
            <person name="Sanglier J.-J."/>
            <person name="Yeo T."/>
        </authorList>
    </citation>
    <scope>NUCLEOTIDE SEQUENCE [LARGE SCALE GENOMIC DNA]</scope>
    <source>
        <strain evidence="3">C296001</strain>
    </source>
</reference>
<dbReference type="STRING" id="1631356.VV01_12230"/>